<keyword evidence="2" id="KW-1185">Reference proteome</keyword>
<gene>
    <name evidence="1" type="ORF">PSQ90_13195</name>
</gene>
<organism evidence="1 2">
    <name type="scientific">Devosia rhodophyticola</name>
    <dbReference type="NCBI Taxonomy" id="3026423"/>
    <lineage>
        <taxon>Bacteria</taxon>
        <taxon>Pseudomonadati</taxon>
        <taxon>Pseudomonadota</taxon>
        <taxon>Alphaproteobacteria</taxon>
        <taxon>Hyphomicrobiales</taxon>
        <taxon>Devosiaceae</taxon>
        <taxon>Devosia</taxon>
    </lineage>
</organism>
<reference evidence="1 2" key="1">
    <citation type="submission" date="2023-02" db="EMBL/GenBank/DDBJ databases">
        <title>Devosia chondri sp. nov., isolated from the phycosphere of marine algae.</title>
        <authorList>
            <person name="Kim J.M."/>
            <person name="Lee J.K."/>
            <person name="Choi B.J."/>
            <person name="Bayburt H."/>
            <person name="Jeon C.O."/>
        </authorList>
    </citation>
    <scope>NUCLEOTIDE SEQUENCE [LARGE SCALE GENOMIC DNA]</scope>
    <source>
        <strain evidence="1 2">G2-5</strain>
    </source>
</reference>
<proteinExistence type="predicted"/>
<dbReference type="InterPro" id="IPR029069">
    <property type="entry name" value="HotDog_dom_sf"/>
</dbReference>
<protein>
    <submittedName>
        <fullName evidence="1">Uncharacterized protein</fullName>
    </submittedName>
</protein>
<dbReference type="Proteomes" id="UP001222118">
    <property type="component" value="Chromosome"/>
</dbReference>
<evidence type="ECO:0000313" key="2">
    <source>
        <dbReference type="Proteomes" id="UP001222118"/>
    </source>
</evidence>
<dbReference type="EMBL" id="CP118247">
    <property type="protein sequence ID" value="WDR05238.1"/>
    <property type="molecule type" value="Genomic_DNA"/>
</dbReference>
<evidence type="ECO:0000313" key="1">
    <source>
        <dbReference type="EMBL" id="WDR05238.1"/>
    </source>
</evidence>
<accession>A0ABY7YV48</accession>
<dbReference type="SUPFAM" id="SSF54637">
    <property type="entry name" value="Thioesterase/thiol ester dehydrase-isomerase"/>
    <property type="match status" value="1"/>
</dbReference>
<dbReference type="Gene3D" id="3.10.129.10">
    <property type="entry name" value="Hotdog Thioesterase"/>
    <property type="match status" value="1"/>
</dbReference>
<dbReference type="RefSeq" id="WP_282210757.1">
    <property type="nucleotide sequence ID" value="NZ_CP118247.1"/>
</dbReference>
<name>A0ABY7YV48_9HYPH</name>
<sequence length="47" mass="5546">MEQECYFEDYVLNHTRKTFGRTITESDIVVHAGHTGDFSPITWTQKR</sequence>